<reference evidence="1" key="2">
    <citation type="submission" date="2021-09" db="EMBL/GenBank/DDBJ databases">
        <authorList>
            <person name="Jia N."/>
            <person name="Wang J."/>
            <person name="Shi W."/>
            <person name="Du L."/>
            <person name="Sun Y."/>
            <person name="Zhan W."/>
            <person name="Jiang J."/>
            <person name="Wang Q."/>
            <person name="Zhang B."/>
            <person name="Ji P."/>
            <person name="Sakyi L.B."/>
            <person name="Cui X."/>
            <person name="Yuan T."/>
            <person name="Jiang B."/>
            <person name="Yang W."/>
            <person name="Lam T.T.-Y."/>
            <person name="Chang Q."/>
            <person name="Ding S."/>
            <person name="Wang X."/>
            <person name="Zhu J."/>
            <person name="Ruan X."/>
            <person name="Zhao L."/>
            <person name="Wei J."/>
            <person name="Que T."/>
            <person name="Du C."/>
            <person name="Cheng J."/>
            <person name="Dai P."/>
            <person name="Han X."/>
            <person name="Huang E."/>
            <person name="Gao Y."/>
            <person name="Liu J."/>
            <person name="Shao H."/>
            <person name="Ye R."/>
            <person name="Li L."/>
            <person name="Wei W."/>
            <person name="Wang X."/>
            <person name="Wang C."/>
            <person name="Huo Q."/>
            <person name="Li W."/>
            <person name="Guo W."/>
            <person name="Chen H."/>
            <person name="Chen S."/>
            <person name="Zhou L."/>
            <person name="Zhou L."/>
            <person name="Ni X."/>
            <person name="Tian J."/>
            <person name="Zhou Y."/>
            <person name="Sheng Y."/>
            <person name="Liu T."/>
            <person name="Pan Y."/>
            <person name="Xia L."/>
            <person name="Li J."/>
            <person name="Zhao F."/>
            <person name="Cao W."/>
        </authorList>
    </citation>
    <scope>NUCLEOTIDE SEQUENCE</scope>
    <source>
        <strain evidence="1">Rmic-2018</strain>
        <tissue evidence="1">Larvae</tissue>
    </source>
</reference>
<organism evidence="1 2">
    <name type="scientific">Rhipicephalus microplus</name>
    <name type="common">Cattle tick</name>
    <name type="synonym">Boophilus microplus</name>
    <dbReference type="NCBI Taxonomy" id="6941"/>
    <lineage>
        <taxon>Eukaryota</taxon>
        <taxon>Metazoa</taxon>
        <taxon>Ecdysozoa</taxon>
        <taxon>Arthropoda</taxon>
        <taxon>Chelicerata</taxon>
        <taxon>Arachnida</taxon>
        <taxon>Acari</taxon>
        <taxon>Parasitiformes</taxon>
        <taxon>Ixodida</taxon>
        <taxon>Ixodoidea</taxon>
        <taxon>Ixodidae</taxon>
        <taxon>Rhipicephalinae</taxon>
        <taxon>Rhipicephalus</taxon>
        <taxon>Boophilus</taxon>
    </lineage>
</organism>
<accession>A0A9J6D2T4</accession>
<proteinExistence type="predicted"/>
<gene>
    <name evidence="1" type="ORF">HPB51_026540</name>
</gene>
<keyword evidence="2" id="KW-1185">Reference proteome</keyword>
<dbReference type="EMBL" id="JABSTU010000701">
    <property type="protein sequence ID" value="KAH7987776.1"/>
    <property type="molecule type" value="Genomic_DNA"/>
</dbReference>
<dbReference type="Proteomes" id="UP000821866">
    <property type="component" value="Unassembled WGS sequence"/>
</dbReference>
<reference evidence="1" key="1">
    <citation type="journal article" date="2020" name="Cell">
        <title>Large-Scale Comparative Analyses of Tick Genomes Elucidate Their Genetic Diversity and Vector Capacities.</title>
        <authorList>
            <consortium name="Tick Genome and Microbiome Consortium (TIGMIC)"/>
            <person name="Jia N."/>
            <person name="Wang J."/>
            <person name="Shi W."/>
            <person name="Du L."/>
            <person name="Sun Y."/>
            <person name="Zhan W."/>
            <person name="Jiang J.F."/>
            <person name="Wang Q."/>
            <person name="Zhang B."/>
            <person name="Ji P."/>
            <person name="Bell-Sakyi L."/>
            <person name="Cui X.M."/>
            <person name="Yuan T.T."/>
            <person name="Jiang B.G."/>
            <person name="Yang W.F."/>
            <person name="Lam T.T."/>
            <person name="Chang Q.C."/>
            <person name="Ding S.J."/>
            <person name="Wang X.J."/>
            <person name="Zhu J.G."/>
            <person name="Ruan X.D."/>
            <person name="Zhao L."/>
            <person name="Wei J.T."/>
            <person name="Ye R.Z."/>
            <person name="Que T.C."/>
            <person name="Du C.H."/>
            <person name="Zhou Y.H."/>
            <person name="Cheng J.X."/>
            <person name="Dai P.F."/>
            <person name="Guo W.B."/>
            <person name="Han X.H."/>
            <person name="Huang E.J."/>
            <person name="Li L.F."/>
            <person name="Wei W."/>
            <person name="Gao Y.C."/>
            <person name="Liu J.Z."/>
            <person name="Shao H.Z."/>
            <person name="Wang X."/>
            <person name="Wang C.C."/>
            <person name="Yang T.C."/>
            <person name="Huo Q.B."/>
            <person name="Li W."/>
            <person name="Chen H.Y."/>
            <person name="Chen S.E."/>
            <person name="Zhou L.G."/>
            <person name="Ni X.B."/>
            <person name="Tian J.H."/>
            <person name="Sheng Y."/>
            <person name="Liu T."/>
            <person name="Pan Y.S."/>
            <person name="Xia L.Y."/>
            <person name="Li J."/>
            <person name="Zhao F."/>
            <person name="Cao W.C."/>
        </authorList>
    </citation>
    <scope>NUCLEOTIDE SEQUENCE</scope>
    <source>
        <strain evidence="1">Rmic-2018</strain>
    </source>
</reference>
<name>A0A9J6D2T4_RHIMP</name>
<evidence type="ECO:0000313" key="2">
    <source>
        <dbReference type="Proteomes" id="UP000821866"/>
    </source>
</evidence>
<dbReference type="AlphaFoldDB" id="A0A9J6D2T4"/>
<evidence type="ECO:0000313" key="1">
    <source>
        <dbReference type="EMBL" id="KAH7987776.1"/>
    </source>
</evidence>
<comment type="caution">
    <text evidence="1">The sequence shown here is derived from an EMBL/GenBank/DDBJ whole genome shotgun (WGS) entry which is preliminary data.</text>
</comment>
<protein>
    <submittedName>
        <fullName evidence="1">Uncharacterized protein</fullName>
    </submittedName>
</protein>
<sequence>MFSKMSDDFIVAELVDFFQVTTALHHSHYAVYTNGLLGPSLSTTGGSSPSCSLGYEGAPVPQGYLGRRPSHIGDQAGPLGCSRFLRRTPPHQAVSELDEASRATLQEELSPTLSCKELAATDTRAGRFPAAAAAVIFQRRSCTGGLPNCSRRRGGRTPHPPARWEQYMADTGRQPVWRLKRNIKRNADPLSDLAPVLTASPPGKEDPEVQWPAGTVQRDLYCSLSALPLLLLSRTLDPMIIDQEGVARRDEVNPSTIFSAHHKRGTAETAPKAHPHTSKHTAILYSESPDSDSPVEVISFYLNFIPVAPAESQHHISHF</sequence>